<feature type="region of interest" description="Disordered" evidence="1">
    <location>
        <begin position="1"/>
        <end position="80"/>
    </location>
</feature>
<protein>
    <submittedName>
        <fullName evidence="2">Uncharacterized protein</fullName>
    </submittedName>
</protein>
<evidence type="ECO:0000313" key="2">
    <source>
        <dbReference type="EMBL" id="CAG8976053.1"/>
    </source>
</evidence>
<dbReference type="EMBL" id="CAJVRM010000161">
    <property type="protein sequence ID" value="CAG8976053.1"/>
    <property type="molecule type" value="Genomic_DNA"/>
</dbReference>
<comment type="caution">
    <text evidence="2">The sequence shown here is derived from an EMBL/GenBank/DDBJ whole genome shotgun (WGS) entry which is preliminary data.</text>
</comment>
<accession>A0A9N9LLR7</accession>
<evidence type="ECO:0000256" key="1">
    <source>
        <dbReference type="SAM" id="MobiDB-lite"/>
    </source>
</evidence>
<reference evidence="2" key="1">
    <citation type="submission" date="2021-07" db="EMBL/GenBank/DDBJ databases">
        <authorList>
            <person name="Durling M."/>
        </authorList>
    </citation>
    <scope>NUCLEOTIDE SEQUENCE</scope>
</reference>
<feature type="compositionally biased region" description="Low complexity" evidence="1">
    <location>
        <begin position="41"/>
        <end position="58"/>
    </location>
</feature>
<gene>
    <name evidence="2" type="ORF">HYALB_00010335</name>
</gene>
<feature type="compositionally biased region" description="Basic and acidic residues" evidence="1">
    <location>
        <begin position="1"/>
        <end position="19"/>
    </location>
</feature>
<keyword evidence="3" id="KW-1185">Reference proteome</keyword>
<dbReference type="AlphaFoldDB" id="A0A9N9LLR7"/>
<name>A0A9N9LLR7_9HELO</name>
<organism evidence="2 3">
    <name type="scientific">Hymenoscyphus albidus</name>
    <dbReference type="NCBI Taxonomy" id="595503"/>
    <lineage>
        <taxon>Eukaryota</taxon>
        <taxon>Fungi</taxon>
        <taxon>Dikarya</taxon>
        <taxon>Ascomycota</taxon>
        <taxon>Pezizomycotina</taxon>
        <taxon>Leotiomycetes</taxon>
        <taxon>Helotiales</taxon>
        <taxon>Helotiaceae</taxon>
        <taxon>Hymenoscyphus</taxon>
    </lineage>
</organism>
<sequence length="137" mass="15027">MQSKKGDPFKPDTPQEHNNKPPPPPTYFPKGSQITYTPQISTSSSLSPSPTLHPLPKLNPQDRNKTHPPLKAPTGFLTGNGVAPSRNIVELWKLRSGAERSWSAVEGLANARMRSAGVRMRDAMVVFCIAEQDEVVN</sequence>
<proteinExistence type="predicted"/>
<evidence type="ECO:0000313" key="3">
    <source>
        <dbReference type="Proteomes" id="UP000701801"/>
    </source>
</evidence>
<dbReference type="Proteomes" id="UP000701801">
    <property type="component" value="Unassembled WGS sequence"/>
</dbReference>